<sequence length="127" mass="14277">MAGRKIVDEAAVVAMLEAGATPLEVASTLDVSEGHTRRIQTRHKLDTPAIRERLEAHRAAVAERCRQGLAELRALKVPEWVKRADLESDYRDTAHNFGEEAAARHCRSLLRDQREMEALDARLRRAA</sequence>
<evidence type="ECO:0000313" key="1">
    <source>
        <dbReference type="EMBL" id="ACS41629.1"/>
    </source>
</evidence>
<accession>C5B0P2</accession>
<protein>
    <submittedName>
        <fullName evidence="1">Uncharacterized protein</fullName>
    </submittedName>
</protein>
<organism evidence="1 2">
    <name type="scientific">Methylorubrum extorquens (strain ATCC 14718 / DSM 1338 / JCM 2805 / NCIMB 9133 / AM1)</name>
    <name type="common">Methylobacterium extorquens</name>
    <dbReference type="NCBI Taxonomy" id="272630"/>
    <lineage>
        <taxon>Bacteria</taxon>
        <taxon>Pseudomonadati</taxon>
        <taxon>Pseudomonadota</taxon>
        <taxon>Alphaproteobacteria</taxon>
        <taxon>Hyphomicrobiales</taxon>
        <taxon>Methylobacteriaceae</taxon>
        <taxon>Methylorubrum</taxon>
    </lineage>
</organism>
<dbReference type="OrthoDB" id="8021233at2"/>
<evidence type="ECO:0000313" key="2">
    <source>
        <dbReference type="Proteomes" id="UP000009081"/>
    </source>
</evidence>
<dbReference type="EMBL" id="CP001510">
    <property type="protein sequence ID" value="ACS41629.1"/>
    <property type="molecule type" value="Genomic_DNA"/>
</dbReference>
<proteinExistence type="predicted"/>
<dbReference type="RefSeq" id="WP_015857143.1">
    <property type="nucleotide sequence ID" value="NC_012808.1"/>
</dbReference>
<dbReference type="Proteomes" id="UP000009081">
    <property type="component" value="Chromosome"/>
</dbReference>
<name>C5B0P2_METEA</name>
<dbReference type="AlphaFoldDB" id="C5B0P2"/>
<gene>
    <name evidence="1" type="ordered locus">MexAM1_META1p3947</name>
</gene>
<reference evidence="1 2" key="1">
    <citation type="journal article" date="2009" name="PLoS ONE">
        <title>Methylobacterium genome sequences: a reference blueprint to investigate microbial metabolism of C1 compounds from natural and industrial sources.</title>
        <authorList>
            <person name="Vuilleumier S."/>
            <person name="Chistoserdova L."/>
            <person name="Lee M.-C."/>
            <person name="Bringel F."/>
            <person name="Lajus A."/>
            <person name="Zhou Y."/>
            <person name="Gourion B."/>
            <person name="Barbe V."/>
            <person name="Chang J."/>
            <person name="Cruveiller S."/>
            <person name="Dossat C."/>
            <person name="Gillett W."/>
            <person name="Gruffaz C."/>
            <person name="Haugen E."/>
            <person name="Hourcade E."/>
            <person name="Levy R."/>
            <person name="Mangenot S."/>
            <person name="Muller E."/>
            <person name="Nadalig T."/>
            <person name="Pagni M."/>
            <person name="Penny C."/>
            <person name="Peyraud R."/>
            <person name="Robinson D.G."/>
            <person name="Roche D."/>
            <person name="Rouy Z."/>
            <person name="Saenampechek C."/>
            <person name="Salvignol G."/>
            <person name="Vallenet D."/>
            <person name="Wu Z."/>
            <person name="Marx C.J."/>
            <person name="Vorholt J.A."/>
            <person name="Olson M.V."/>
            <person name="Kaul R."/>
            <person name="Weissenbach J."/>
            <person name="Medigue C."/>
            <person name="Lidstrom M.E."/>
        </authorList>
    </citation>
    <scope>NUCLEOTIDE SEQUENCE [LARGE SCALE GENOMIC DNA]</scope>
    <source>
        <strain evidence="2">ATCC 14718 / DSM 1338 / JCM 2805 / NCIMB 9133 / AM1</strain>
    </source>
</reference>
<keyword evidence="2" id="KW-1185">Reference proteome</keyword>
<dbReference type="HOGENOM" id="CLU_1967964_0_0_5"/>
<dbReference type="STRING" id="272630.MexAM1_META1p3947"/>
<dbReference type="KEGG" id="mea:Mex_1p3947"/>